<dbReference type="Gene3D" id="2.40.110.20">
    <property type="match status" value="1"/>
</dbReference>
<evidence type="ECO:0000313" key="5">
    <source>
        <dbReference type="EMBL" id="EQD78146.1"/>
    </source>
</evidence>
<proteinExistence type="inferred from homology"/>
<reference evidence="5" key="2">
    <citation type="journal article" date="2014" name="ISME J.">
        <title>Microbial stratification in low pH oxic and suboxic macroscopic growths along an acid mine drainage.</title>
        <authorList>
            <person name="Mendez-Garcia C."/>
            <person name="Mesa V."/>
            <person name="Sprenger R.R."/>
            <person name="Richter M."/>
            <person name="Diez M.S."/>
            <person name="Solano J."/>
            <person name="Bargiela R."/>
            <person name="Golyshina O.V."/>
            <person name="Manteca A."/>
            <person name="Ramos J.L."/>
            <person name="Gallego J.R."/>
            <person name="Llorente I."/>
            <person name="Martins Dos Santos V.A."/>
            <person name="Jensen O.N."/>
            <person name="Pelaez A.I."/>
            <person name="Sanchez J."/>
            <person name="Ferrer M."/>
        </authorList>
    </citation>
    <scope>NUCLEOTIDE SEQUENCE</scope>
</reference>
<comment type="caution">
    <text evidence="5">The sequence shown here is derived from an EMBL/GenBank/DDBJ whole genome shotgun (WGS) entry which is preliminary data.</text>
</comment>
<dbReference type="PANTHER" id="PTHR42803:SF1">
    <property type="entry name" value="BROAD-SPECIFICITY LINEAR ACYL-COA DEHYDROGENASE FADE5"/>
    <property type="match status" value="1"/>
</dbReference>
<comment type="similarity">
    <text evidence="1">Belongs to the acyl-CoA dehydrogenase family.</text>
</comment>
<dbReference type="EMBL" id="AUZX01001788">
    <property type="protein sequence ID" value="EQD78146.1"/>
    <property type="molecule type" value="Genomic_DNA"/>
</dbReference>
<evidence type="ECO:0000259" key="4">
    <source>
        <dbReference type="Pfam" id="PF00441"/>
    </source>
</evidence>
<sequence>YGEHDLTANIIHLALARTPQAPAGTRGLTLFVIPRYREGSPSSRTANEVRALSIEHKMGIHASPTCVMGYGGMAGAYAEQLGGLHQGMEQMFIMMNRARLSVGQQGVGIAEQAFQAARDFARNRIQGRDLKTGADRVLIIKHPDVRRMLLTMAAQTEAARTLTLWTFFL</sequence>
<feature type="domain" description="Acyl-CoA dehydrogenase/oxidase C-terminal" evidence="4">
    <location>
        <begin position="86"/>
        <end position="163"/>
    </location>
</feature>
<dbReference type="InterPro" id="IPR052166">
    <property type="entry name" value="Diverse_Acyl-CoA_DH"/>
</dbReference>
<feature type="non-terminal residue" evidence="5">
    <location>
        <position position="1"/>
    </location>
</feature>
<evidence type="ECO:0000256" key="2">
    <source>
        <dbReference type="ARBA" id="ARBA00022630"/>
    </source>
</evidence>
<dbReference type="InterPro" id="IPR036250">
    <property type="entry name" value="AcylCo_DH-like_C"/>
</dbReference>
<protein>
    <submittedName>
        <fullName evidence="5">Acyl-CoA dehydrogenase domain-containing protein</fullName>
    </submittedName>
</protein>
<evidence type="ECO:0000256" key="1">
    <source>
        <dbReference type="ARBA" id="ARBA00009347"/>
    </source>
</evidence>
<dbReference type="InterPro" id="IPR009100">
    <property type="entry name" value="AcylCoA_DH/oxidase_NM_dom_sf"/>
</dbReference>
<dbReference type="Pfam" id="PF00441">
    <property type="entry name" value="Acyl-CoA_dh_1"/>
    <property type="match status" value="1"/>
</dbReference>
<evidence type="ECO:0000256" key="3">
    <source>
        <dbReference type="ARBA" id="ARBA00022827"/>
    </source>
</evidence>
<keyword evidence="2" id="KW-0285">Flavoprotein</keyword>
<name>T1BYD8_9ZZZZ</name>
<gene>
    <name evidence="5" type="ORF">B1A_02401</name>
</gene>
<organism evidence="5">
    <name type="scientific">mine drainage metagenome</name>
    <dbReference type="NCBI Taxonomy" id="410659"/>
    <lineage>
        <taxon>unclassified sequences</taxon>
        <taxon>metagenomes</taxon>
        <taxon>ecological metagenomes</taxon>
    </lineage>
</organism>
<reference evidence="5" key="1">
    <citation type="submission" date="2013-08" db="EMBL/GenBank/DDBJ databases">
        <authorList>
            <person name="Mendez C."/>
            <person name="Richter M."/>
            <person name="Ferrer M."/>
            <person name="Sanchez J."/>
        </authorList>
    </citation>
    <scope>NUCLEOTIDE SEQUENCE</scope>
</reference>
<accession>T1BYD8</accession>
<keyword evidence="3" id="KW-0274">FAD</keyword>
<dbReference type="PANTHER" id="PTHR42803">
    <property type="entry name" value="ACYL-COA DEHYDROGENASE"/>
    <property type="match status" value="1"/>
</dbReference>
<dbReference type="GO" id="GO:0016627">
    <property type="term" value="F:oxidoreductase activity, acting on the CH-CH group of donors"/>
    <property type="evidence" value="ECO:0007669"/>
    <property type="project" value="InterPro"/>
</dbReference>
<dbReference type="Gene3D" id="1.20.140.10">
    <property type="entry name" value="Butyryl-CoA Dehydrogenase, subunit A, domain 3"/>
    <property type="match status" value="1"/>
</dbReference>
<feature type="non-terminal residue" evidence="5">
    <location>
        <position position="169"/>
    </location>
</feature>
<dbReference type="AlphaFoldDB" id="T1BYD8"/>
<dbReference type="InterPro" id="IPR009075">
    <property type="entry name" value="AcylCo_DH/oxidase_C"/>
</dbReference>
<dbReference type="SUPFAM" id="SSF56645">
    <property type="entry name" value="Acyl-CoA dehydrogenase NM domain-like"/>
    <property type="match status" value="1"/>
</dbReference>
<dbReference type="SUPFAM" id="SSF47203">
    <property type="entry name" value="Acyl-CoA dehydrogenase C-terminal domain-like"/>
    <property type="match status" value="1"/>
</dbReference>